<evidence type="ECO:0000313" key="8">
    <source>
        <dbReference type="Proteomes" id="UP001497416"/>
    </source>
</evidence>
<dbReference type="Proteomes" id="UP001497416">
    <property type="component" value="Unassembled WGS sequence"/>
</dbReference>
<dbReference type="Gene3D" id="1.10.530.10">
    <property type="match status" value="1"/>
</dbReference>
<evidence type="ECO:0000256" key="2">
    <source>
        <dbReference type="ARBA" id="ARBA00022638"/>
    </source>
</evidence>
<dbReference type="EMBL" id="CAXIXY010000003">
    <property type="protein sequence ID" value="CAL2076574.1"/>
    <property type="molecule type" value="Genomic_DNA"/>
</dbReference>
<keyword evidence="5" id="KW-0732">Signal</keyword>
<accession>A0ABP1EDW3</accession>
<dbReference type="PROSITE" id="PS51782">
    <property type="entry name" value="LYSM"/>
    <property type="match status" value="1"/>
</dbReference>
<dbReference type="PANTHER" id="PTHR33308">
    <property type="entry name" value="PEPTIDOGLYCAN HYDROLASE FLGJ"/>
    <property type="match status" value="1"/>
</dbReference>
<keyword evidence="7" id="KW-0282">Flagellum</keyword>
<gene>
    <name evidence="7" type="ORF">T190607A01A_10382</name>
</gene>
<dbReference type="Pfam" id="PF01832">
    <property type="entry name" value="Glucosaminidase"/>
    <property type="match status" value="1"/>
</dbReference>
<keyword evidence="3" id="KW-0378">Hydrolase</keyword>
<feature type="chain" id="PRO_5046735186" description="Peptidoglycan hydrolase" evidence="5">
    <location>
        <begin position="22"/>
        <end position="274"/>
    </location>
</feature>
<reference evidence="7 8" key="1">
    <citation type="submission" date="2024-05" db="EMBL/GenBank/DDBJ databases">
        <authorList>
            <person name="Duchaud E."/>
        </authorList>
    </citation>
    <scope>NUCLEOTIDE SEQUENCE [LARGE SCALE GENOMIC DNA]</scope>
    <source>
        <strain evidence="7">Ena-SAMPLE-TAB-13-05-2024-13:56:06:370-140302</strain>
    </source>
</reference>
<evidence type="ECO:0000256" key="3">
    <source>
        <dbReference type="ARBA" id="ARBA00022801"/>
    </source>
</evidence>
<dbReference type="InterPro" id="IPR051056">
    <property type="entry name" value="Glycosyl_Hydrolase_73"/>
</dbReference>
<dbReference type="Pfam" id="PF01476">
    <property type="entry name" value="LysM"/>
    <property type="match status" value="1"/>
</dbReference>
<keyword evidence="8" id="KW-1185">Reference proteome</keyword>
<keyword evidence="2" id="KW-0081">Bacteriolytic enzyme</keyword>
<protein>
    <recommendedName>
        <fullName evidence="4">Peptidoglycan hydrolase</fullName>
    </recommendedName>
</protein>
<dbReference type="RefSeq" id="WP_348709942.1">
    <property type="nucleotide sequence ID" value="NZ_CAXIXW010000011.1"/>
</dbReference>
<proteinExistence type="predicted"/>
<keyword evidence="7" id="KW-0966">Cell projection</keyword>
<dbReference type="InterPro" id="IPR002901">
    <property type="entry name" value="MGlyc_endo_b_GlcNAc-like_dom"/>
</dbReference>
<dbReference type="SMART" id="SM00047">
    <property type="entry name" value="LYZ2"/>
    <property type="match status" value="1"/>
</dbReference>
<sequence length="274" mass="31334">MKLRVVIFSVLVMLLSSCGSKKQVVTQPTQKPIVVTAPRKDKKVDIPEVKPKKTTKKTVSTITATTQEYIEKFAPIAVREMHKYKIPASITLAQGILESGSGRSPLAIRSNNHFGIKCHKGWKGKSVTHDDDEIGECFRKYQHPETSYEDHSQFLVSRKRYAGLFRLNPTDYKGWAYGLKRAGYATDRKYPVKLIALIKKYNLDKYDRSTKTKTVVKSYKEEKNNKKTNFYYKVVKGDTLYSIARKFNTSVSKLKSLNKLRNNTISIGQELILK</sequence>
<comment type="caution">
    <text evidence="7">The sequence shown here is derived from an EMBL/GenBank/DDBJ whole genome shotgun (WGS) entry which is preliminary data.</text>
</comment>
<dbReference type="CDD" id="cd00118">
    <property type="entry name" value="LysM"/>
    <property type="match status" value="1"/>
</dbReference>
<dbReference type="InterPro" id="IPR018392">
    <property type="entry name" value="LysM"/>
</dbReference>
<keyword evidence="1" id="KW-0929">Antimicrobial</keyword>
<evidence type="ECO:0000313" key="7">
    <source>
        <dbReference type="EMBL" id="CAL2076574.1"/>
    </source>
</evidence>
<name>A0ABP1EDW3_9FLAO</name>
<evidence type="ECO:0000256" key="1">
    <source>
        <dbReference type="ARBA" id="ARBA00022529"/>
    </source>
</evidence>
<dbReference type="InterPro" id="IPR036779">
    <property type="entry name" value="LysM_dom_sf"/>
</dbReference>
<organism evidence="7 8">
    <name type="scientific">Tenacibaculum platacis</name>
    <dbReference type="NCBI Taxonomy" id="3137852"/>
    <lineage>
        <taxon>Bacteria</taxon>
        <taxon>Pseudomonadati</taxon>
        <taxon>Bacteroidota</taxon>
        <taxon>Flavobacteriia</taxon>
        <taxon>Flavobacteriales</taxon>
        <taxon>Flavobacteriaceae</taxon>
        <taxon>Tenacibaculum</taxon>
    </lineage>
</organism>
<dbReference type="SMART" id="SM00257">
    <property type="entry name" value="LysM"/>
    <property type="match status" value="1"/>
</dbReference>
<evidence type="ECO:0000256" key="5">
    <source>
        <dbReference type="SAM" id="SignalP"/>
    </source>
</evidence>
<dbReference type="SUPFAM" id="SSF54106">
    <property type="entry name" value="LysM domain"/>
    <property type="match status" value="1"/>
</dbReference>
<dbReference type="Gene3D" id="3.10.350.10">
    <property type="entry name" value="LysM domain"/>
    <property type="match status" value="1"/>
</dbReference>
<feature type="signal peptide" evidence="5">
    <location>
        <begin position="1"/>
        <end position="21"/>
    </location>
</feature>
<evidence type="ECO:0000256" key="4">
    <source>
        <dbReference type="ARBA" id="ARBA00032108"/>
    </source>
</evidence>
<dbReference type="PANTHER" id="PTHR33308:SF9">
    <property type="entry name" value="PEPTIDOGLYCAN HYDROLASE FLGJ"/>
    <property type="match status" value="1"/>
</dbReference>
<feature type="domain" description="LysM" evidence="6">
    <location>
        <begin position="230"/>
        <end position="273"/>
    </location>
</feature>
<keyword evidence="7" id="KW-0969">Cilium</keyword>
<dbReference type="PROSITE" id="PS51257">
    <property type="entry name" value="PROKAR_LIPOPROTEIN"/>
    <property type="match status" value="1"/>
</dbReference>
<evidence type="ECO:0000259" key="6">
    <source>
        <dbReference type="PROSITE" id="PS51782"/>
    </source>
</evidence>